<dbReference type="Proteomes" id="UP000726170">
    <property type="component" value="Unassembled WGS sequence"/>
</dbReference>
<evidence type="ECO:0000313" key="2">
    <source>
        <dbReference type="Proteomes" id="UP000726170"/>
    </source>
</evidence>
<accession>A0ABS6EMJ1</accession>
<evidence type="ECO:0000313" key="1">
    <source>
        <dbReference type="EMBL" id="MBU5486230.1"/>
    </source>
</evidence>
<gene>
    <name evidence="1" type="ORF">KQI86_18075</name>
</gene>
<protein>
    <submittedName>
        <fullName evidence="1">Uncharacterized protein</fullName>
    </submittedName>
</protein>
<sequence length="55" mass="6404">MKDNVINVDFSKGNKSINKNNNIILKIKNILKRFIKFNKKSPTPKNVIAYRKNIS</sequence>
<proteinExistence type="predicted"/>
<name>A0ABS6EMJ1_9CLOT</name>
<dbReference type="RefSeq" id="WP_216440809.1">
    <property type="nucleotide sequence ID" value="NZ_JAHLQF010000004.1"/>
</dbReference>
<organism evidence="1 2">
    <name type="scientific">Clostridium mobile</name>
    <dbReference type="NCBI Taxonomy" id="2841512"/>
    <lineage>
        <taxon>Bacteria</taxon>
        <taxon>Bacillati</taxon>
        <taxon>Bacillota</taxon>
        <taxon>Clostridia</taxon>
        <taxon>Eubacteriales</taxon>
        <taxon>Clostridiaceae</taxon>
        <taxon>Clostridium</taxon>
    </lineage>
</organism>
<dbReference type="EMBL" id="JAHLQF010000004">
    <property type="protein sequence ID" value="MBU5486230.1"/>
    <property type="molecule type" value="Genomic_DNA"/>
</dbReference>
<keyword evidence="2" id="KW-1185">Reference proteome</keyword>
<reference evidence="1 2" key="1">
    <citation type="submission" date="2021-06" db="EMBL/GenBank/DDBJ databases">
        <authorList>
            <person name="Sun Q."/>
            <person name="Li D."/>
        </authorList>
    </citation>
    <scope>NUCLEOTIDE SEQUENCE [LARGE SCALE GENOMIC DNA]</scope>
    <source>
        <strain evidence="1 2">MSJ-11</strain>
    </source>
</reference>
<comment type="caution">
    <text evidence="1">The sequence shown here is derived from an EMBL/GenBank/DDBJ whole genome shotgun (WGS) entry which is preliminary data.</text>
</comment>